<feature type="non-terminal residue" evidence="2">
    <location>
        <position position="1"/>
    </location>
</feature>
<keyword evidence="1" id="KW-0472">Membrane</keyword>
<gene>
    <name evidence="2" type="ORF">COU89_03725</name>
</gene>
<feature type="transmembrane region" description="Helical" evidence="1">
    <location>
        <begin position="7"/>
        <end position="28"/>
    </location>
</feature>
<dbReference type="AlphaFoldDB" id="A0A2M8KTU9"/>
<feature type="transmembrane region" description="Helical" evidence="1">
    <location>
        <begin position="48"/>
        <end position="74"/>
    </location>
</feature>
<keyword evidence="1" id="KW-0812">Transmembrane</keyword>
<comment type="caution">
    <text evidence="2">The sequence shown here is derived from an EMBL/GenBank/DDBJ whole genome shotgun (WGS) entry which is preliminary data.</text>
</comment>
<accession>A0A2M8KTU9</accession>
<organism evidence="2 3">
    <name type="scientific">Candidatus Roizmanbacteria bacterium CG10_big_fil_rev_8_21_14_0_10_45_7</name>
    <dbReference type="NCBI Taxonomy" id="1974854"/>
    <lineage>
        <taxon>Bacteria</taxon>
        <taxon>Candidatus Roizmaniibacteriota</taxon>
    </lineage>
</organism>
<reference evidence="3" key="1">
    <citation type="submission" date="2017-09" db="EMBL/GenBank/DDBJ databases">
        <title>Depth-based differentiation of microbial function through sediment-hosted aquifers and enrichment of novel symbionts in the deep terrestrial subsurface.</title>
        <authorList>
            <person name="Probst A.J."/>
            <person name="Ladd B."/>
            <person name="Jarett J.K."/>
            <person name="Geller-Mcgrath D.E."/>
            <person name="Sieber C.M.K."/>
            <person name="Emerson J.B."/>
            <person name="Anantharaman K."/>
            <person name="Thomas B.C."/>
            <person name="Malmstrom R."/>
            <person name="Stieglmeier M."/>
            <person name="Klingl A."/>
            <person name="Woyke T."/>
            <person name="Ryan C.M."/>
            <person name="Banfield J.F."/>
        </authorList>
    </citation>
    <scope>NUCLEOTIDE SEQUENCE [LARGE SCALE GENOMIC DNA]</scope>
</reference>
<name>A0A2M8KTU9_9BACT</name>
<keyword evidence="1" id="KW-1133">Transmembrane helix</keyword>
<evidence type="ECO:0000313" key="2">
    <source>
        <dbReference type="EMBL" id="PJE63355.1"/>
    </source>
</evidence>
<dbReference type="EMBL" id="PFEE01000079">
    <property type="protein sequence ID" value="PJE63355.1"/>
    <property type="molecule type" value="Genomic_DNA"/>
</dbReference>
<evidence type="ECO:0000256" key="1">
    <source>
        <dbReference type="SAM" id="Phobius"/>
    </source>
</evidence>
<dbReference type="Proteomes" id="UP000231569">
    <property type="component" value="Unassembled WGS sequence"/>
</dbReference>
<protein>
    <submittedName>
        <fullName evidence="2">Uncharacterized protein</fullName>
    </submittedName>
</protein>
<proteinExistence type="predicted"/>
<sequence length="77" mass="8653">SAVIPSMILAMIGGVILVLQFVINSYVWVGESIMKLTTNQFNIFWLDYGGFAAITFSLLTCVLYFTFFSAINAFQKR</sequence>
<evidence type="ECO:0000313" key="3">
    <source>
        <dbReference type="Proteomes" id="UP000231569"/>
    </source>
</evidence>